<dbReference type="EnsemblPlants" id="evm.model.05.268">
    <property type="protein sequence ID" value="cds.evm.model.05.268"/>
    <property type="gene ID" value="evm.TU.05.268"/>
</dbReference>
<reference evidence="1" key="1">
    <citation type="submission" date="2018-11" db="EMBL/GenBank/DDBJ databases">
        <authorList>
            <person name="Grassa J C."/>
        </authorList>
    </citation>
    <scope>NUCLEOTIDE SEQUENCE [LARGE SCALE GENOMIC DNA]</scope>
</reference>
<accession>A0A803PPR1</accession>
<dbReference type="Gramene" id="evm.model.05.268">
    <property type="protein sequence ID" value="cds.evm.model.05.268"/>
    <property type="gene ID" value="evm.TU.05.268"/>
</dbReference>
<sequence>MHAKIICMRAQDLSSTMHSHPSSFSETGCVGPVRETGAVRARRRTLTRFQFLQAPLVATVSHGLEGSILPLLRLHVCANIWT</sequence>
<keyword evidence="2" id="KW-1185">Reference proteome</keyword>
<reference evidence="1" key="2">
    <citation type="submission" date="2021-03" db="UniProtKB">
        <authorList>
            <consortium name="EnsemblPlants"/>
        </authorList>
    </citation>
    <scope>IDENTIFICATION</scope>
</reference>
<proteinExistence type="predicted"/>
<dbReference type="EMBL" id="UZAU01000409">
    <property type="status" value="NOT_ANNOTATED_CDS"/>
    <property type="molecule type" value="Genomic_DNA"/>
</dbReference>
<dbReference type="AlphaFoldDB" id="A0A803PPR1"/>
<evidence type="ECO:0000313" key="2">
    <source>
        <dbReference type="Proteomes" id="UP000596661"/>
    </source>
</evidence>
<evidence type="ECO:0000313" key="1">
    <source>
        <dbReference type="EnsemblPlants" id="cds.evm.model.05.268"/>
    </source>
</evidence>
<organism evidence="1 2">
    <name type="scientific">Cannabis sativa</name>
    <name type="common">Hemp</name>
    <name type="synonym">Marijuana</name>
    <dbReference type="NCBI Taxonomy" id="3483"/>
    <lineage>
        <taxon>Eukaryota</taxon>
        <taxon>Viridiplantae</taxon>
        <taxon>Streptophyta</taxon>
        <taxon>Embryophyta</taxon>
        <taxon>Tracheophyta</taxon>
        <taxon>Spermatophyta</taxon>
        <taxon>Magnoliopsida</taxon>
        <taxon>eudicotyledons</taxon>
        <taxon>Gunneridae</taxon>
        <taxon>Pentapetalae</taxon>
        <taxon>rosids</taxon>
        <taxon>fabids</taxon>
        <taxon>Rosales</taxon>
        <taxon>Cannabaceae</taxon>
        <taxon>Cannabis</taxon>
    </lineage>
</organism>
<dbReference type="Proteomes" id="UP000596661">
    <property type="component" value="Chromosome 5"/>
</dbReference>
<name>A0A803PPR1_CANSA</name>
<protein>
    <submittedName>
        <fullName evidence="1">Uncharacterized protein</fullName>
    </submittedName>
</protein>